<dbReference type="SMART" id="SM00997">
    <property type="entry name" value="AdoHcyase_NAD"/>
    <property type="match status" value="1"/>
</dbReference>
<organism evidence="8 9">
    <name type="scientific">Aplysia californica</name>
    <name type="common">California sea hare</name>
    <dbReference type="NCBI Taxonomy" id="6500"/>
    <lineage>
        <taxon>Eukaryota</taxon>
        <taxon>Metazoa</taxon>
        <taxon>Spiralia</taxon>
        <taxon>Lophotrochozoa</taxon>
        <taxon>Mollusca</taxon>
        <taxon>Gastropoda</taxon>
        <taxon>Heterobranchia</taxon>
        <taxon>Euthyneura</taxon>
        <taxon>Tectipleura</taxon>
        <taxon>Aplysiida</taxon>
        <taxon>Aplysioidea</taxon>
        <taxon>Aplysiidae</taxon>
        <taxon>Aplysia</taxon>
    </lineage>
</organism>
<evidence type="ECO:0000256" key="5">
    <source>
        <dbReference type="RuleBase" id="RU004166"/>
    </source>
</evidence>
<evidence type="ECO:0000256" key="1">
    <source>
        <dbReference type="ARBA" id="ARBA00007122"/>
    </source>
</evidence>
<dbReference type="EC" id="3.13.2.1" evidence="4"/>
<proteinExistence type="inferred from homology"/>
<feature type="region of interest" description="Disordered" evidence="6">
    <location>
        <begin position="43"/>
        <end position="122"/>
    </location>
</feature>
<dbReference type="Gene3D" id="3.40.50.720">
    <property type="entry name" value="NAD(P)-binding Rossmann-like Domain"/>
    <property type="match status" value="1"/>
</dbReference>
<dbReference type="SUPFAM" id="SSF51735">
    <property type="entry name" value="NAD(P)-binding Rossmann-fold domains"/>
    <property type="match status" value="1"/>
</dbReference>
<comment type="cofactor">
    <cofactor evidence="4">
        <name>NAD(+)</name>
        <dbReference type="ChEBI" id="CHEBI:57540"/>
    </cofactor>
    <text evidence="4">Binds 1 NAD(+) per subunit.</text>
</comment>
<feature type="domain" description="S-adenosyl-L-homocysteine hydrolase NAD binding" evidence="7">
    <location>
        <begin position="393"/>
        <end position="554"/>
    </location>
</feature>
<gene>
    <name evidence="9" type="primary">LOC101854498</name>
</gene>
<dbReference type="InterPro" id="IPR000043">
    <property type="entry name" value="Adenosylhomocysteinase-like"/>
</dbReference>
<comment type="pathway">
    <text evidence="4">Amino-acid biosynthesis; L-homocysteine biosynthesis; L-homocysteine from S-adenosyl-L-homocysteine: step 1/1.</text>
</comment>
<dbReference type="GeneID" id="101854498"/>
<feature type="compositionally biased region" description="Low complexity" evidence="6">
    <location>
        <begin position="67"/>
        <end position="85"/>
    </location>
</feature>
<protein>
    <recommendedName>
        <fullName evidence="4">Adenosylhomocysteinase</fullName>
        <ecNumber evidence="4">3.13.2.1</ecNumber>
    </recommendedName>
</protein>
<dbReference type="InterPro" id="IPR015878">
    <property type="entry name" value="Ado_hCys_hydrolase_NAD-bd"/>
</dbReference>
<evidence type="ECO:0000256" key="4">
    <source>
        <dbReference type="RuleBase" id="RU000548"/>
    </source>
</evidence>
<evidence type="ECO:0000313" key="8">
    <source>
        <dbReference type="Proteomes" id="UP000694888"/>
    </source>
</evidence>
<dbReference type="Proteomes" id="UP000694888">
    <property type="component" value="Unplaced"/>
</dbReference>
<evidence type="ECO:0000313" key="9">
    <source>
        <dbReference type="RefSeq" id="XP_035825809.1"/>
    </source>
</evidence>
<sequence length="634" mass="68929">MSTRHGDYLNGRGSDKDPLIASEHEEAHTAAKFAALNMDEGARCSKRIPSTPGDVIEERNTSTGQTSKPSSSSSLSSKSSNPPLSVVGVSSEEAKGDSTGHSGLRAPLARVECQSDGSSSDSTIKCLDNVAVERRKGNSSAAASRAASAFVEKVTTLLSPVDAERNGFKPRPCEGSPSSFTSYTGSSSDEDDTSPREKTQKNSKGFGDFCVKNIDHAAFGRREIEIAEQEMPGLMALRRRAEADKPLQGAKIIGCTHITAQTAVLVETLAALGASLRWSACNIYSTQNEVAAALAESGFPIYAWKGETEEDFWWCIDKCVNAEGWQPNTILDDGGDATHWLLKRYPAMFNMVKGIVEESVTGVHRLYQLSKSGKLSVPAMNVNDSVTKTKFDNLYSCRESILDALKRTTDVMFGGKQVLISGYGEVGKGCSQALKGLGAIVSVTEIDPICALQACMDGFRVVKLDEVVRQIDVLITCTGNKNVVTRQHLDRLKNGCIVCNMGHSNTEIDVTSLRTPELTWEKVRSQVDHIIWPDGKRIILLAEGRLVNLSCSSVPSFVVSITATTQALALIELFNAPQGRYKQDVYLLPKKMDEYVASLHLPTFDAHLTELSDDQAKYLGLNKAGPFKPNYYRY</sequence>
<evidence type="ECO:0000256" key="3">
    <source>
        <dbReference type="ARBA" id="ARBA00023027"/>
    </source>
</evidence>
<dbReference type="PANTHER" id="PTHR23420:SF0">
    <property type="entry name" value="ADENOSYLHOMOCYSTEINASE"/>
    <property type="match status" value="1"/>
</dbReference>
<dbReference type="Pfam" id="PF00670">
    <property type="entry name" value="AdoHcyase_NAD"/>
    <property type="match status" value="1"/>
</dbReference>
<dbReference type="InterPro" id="IPR036291">
    <property type="entry name" value="NAD(P)-bd_dom_sf"/>
</dbReference>
<keyword evidence="4" id="KW-0378">Hydrolase</keyword>
<dbReference type="CDD" id="cd00401">
    <property type="entry name" value="SAHH"/>
    <property type="match status" value="1"/>
</dbReference>
<name>A0ABM1VTR7_APLCA</name>
<dbReference type="PROSITE" id="PS00739">
    <property type="entry name" value="ADOHCYASE_2"/>
    <property type="match status" value="1"/>
</dbReference>
<feature type="region of interest" description="Disordered" evidence="6">
    <location>
        <begin position="1"/>
        <end position="26"/>
    </location>
</feature>
<dbReference type="PANTHER" id="PTHR23420">
    <property type="entry name" value="ADENOSYLHOMOCYSTEINASE"/>
    <property type="match status" value="1"/>
</dbReference>
<dbReference type="Gene3D" id="3.40.50.1480">
    <property type="entry name" value="Adenosylhomocysteinase-like"/>
    <property type="match status" value="3"/>
</dbReference>
<feature type="region of interest" description="Disordered" evidence="6">
    <location>
        <begin position="162"/>
        <end position="204"/>
    </location>
</feature>
<reference evidence="9" key="1">
    <citation type="submission" date="2025-08" db="UniProtKB">
        <authorList>
            <consortium name="RefSeq"/>
        </authorList>
    </citation>
    <scope>IDENTIFICATION</scope>
</reference>
<comment type="similarity">
    <text evidence="1 5">Belongs to the adenosylhomocysteinase family.</text>
</comment>
<dbReference type="Pfam" id="PF05221">
    <property type="entry name" value="AdoHcyase"/>
    <property type="match status" value="1"/>
</dbReference>
<dbReference type="NCBIfam" id="NF004005">
    <property type="entry name" value="PRK05476.2-3"/>
    <property type="match status" value="1"/>
</dbReference>
<keyword evidence="3 4" id="KW-0520">NAD</keyword>
<dbReference type="SUPFAM" id="SSF52283">
    <property type="entry name" value="Formate/glycerate dehydrogenase catalytic domain-like"/>
    <property type="match status" value="1"/>
</dbReference>
<dbReference type="InterPro" id="IPR042172">
    <property type="entry name" value="Adenosylhomocyst_ase-like_sf"/>
</dbReference>
<feature type="compositionally biased region" description="Low complexity" evidence="6">
    <location>
        <begin position="175"/>
        <end position="187"/>
    </location>
</feature>
<evidence type="ECO:0000256" key="6">
    <source>
        <dbReference type="SAM" id="MobiDB-lite"/>
    </source>
</evidence>
<keyword evidence="8" id="KW-1185">Reference proteome</keyword>
<evidence type="ECO:0000256" key="2">
    <source>
        <dbReference type="ARBA" id="ARBA00022563"/>
    </source>
</evidence>
<dbReference type="InterPro" id="IPR020082">
    <property type="entry name" value="S-Ado-L-homoCys_hydrolase_CS"/>
</dbReference>
<dbReference type="NCBIfam" id="TIGR00936">
    <property type="entry name" value="ahcY"/>
    <property type="match status" value="1"/>
</dbReference>
<comment type="catalytic activity">
    <reaction evidence="4">
        <text>S-adenosyl-L-homocysteine + H2O = L-homocysteine + adenosine</text>
        <dbReference type="Rhea" id="RHEA:21708"/>
        <dbReference type="ChEBI" id="CHEBI:15377"/>
        <dbReference type="ChEBI" id="CHEBI:16335"/>
        <dbReference type="ChEBI" id="CHEBI:57856"/>
        <dbReference type="ChEBI" id="CHEBI:58199"/>
        <dbReference type="EC" id="3.13.2.1"/>
    </reaction>
</comment>
<accession>A0ABM1VTR7</accession>
<evidence type="ECO:0000259" key="7">
    <source>
        <dbReference type="SMART" id="SM00997"/>
    </source>
</evidence>
<dbReference type="SMART" id="SM00996">
    <property type="entry name" value="AdoHcyase"/>
    <property type="match status" value="1"/>
</dbReference>
<dbReference type="RefSeq" id="XP_035825809.1">
    <property type="nucleotide sequence ID" value="XM_035969916.1"/>
</dbReference>
<keyword evidence="2 4" id="KW-0554">One-carbon metabolism</keyword>
<dbReference type="PROSITE" id="PS00738">
    <property type="entry name" value="ADOHCYASE_1"/>
    <property type="match status" value="1"/>
</dbReference>